<dbReference type="Pfam" id="PF00496">
    <property type="entry name" value="SBP_bac_5"/>
    <property type="match status" value="1"/>
</dbReference>
<dbReference type="Proteomes" id="UP001500620">
    <property type="component" value="Unassembled WGS sequence"/>
</dbReference>
<evidence type="ECO:0000259" key="5">
    <source>
        <dbReference type="Pfam" id="PF00496"/>
    </source>
</evidence>
<comment type="subcellular location">
    <subcellularLocation>
        <location evidence="1">Cell envelope</location>
    </subcellularLocation>
</comment>
<evidence type="ECO:0000256" key="3">
    <source>
        <dbReference type="ARBA" id="ARBA00022448"/>
    </source>
</evidence>
<dbReference type="Gene3D" id="3.10.105.10">
    <property type="entry name" value="Dipeptide-binding Protein, Domain 3"/>
    <property type="match status" value="1"/>
</dbReference>
<dbReference type="PANTHER" id="PTHR30290">
    <property type="entry name" value="PERIPLASMIC BINDING COMPONENT OF ABC TRANSPORTER"/>
    <property type="match status" value="1"/>
</dbReference>
<dbReference type="SUPFAM" id="SSF53850">
    <property type="entry name" value="Periplasmic binding protein-like II"/>
    <property type="match status" value="1"/>
</dbReference>
<accession>A0ABP8DD91</accession>
<keyword evidence="4" id="KW-0732">Signal</keyword>
<evidence type="ECO:0000256" key="4">
    <source>
        <dbReference type="ARBA" id="ARBA00022729"/>
    </source>
</evidence>
<proteinExistence type="inferred from homology"/>
<keyword evidence="3" id="KW-0813">Transport</keyword>
<keyword evidence="7" id="KW-1185">Reference proteome</keyword>
<dbReference type="EMBL" id="BAABAT010000014">
    <property type="protein sequence ID" value="GAA4252851.1"/>
    <property type="molecule type" value="Genomic_DNA"/>
</dbReference>
<evidence type="ECO:0000256" key="1">
    <source>
        <dbReference type="ARBA" id="ARBA00004196"/>
    </source>
</evidence>
<sequence>MQQLVKQRGGVATWACLPGFPPAVIFPFTPPERYGMRSLYEFQMLMYRPLYWLGRDGGTGIDWDLSLGEEPVWDADGRTCTVRIKPWKWSNGETVCADNVMFWMHMLQRKGPRFGAYVKGYFPDNLVSFAKVAEDAVSFTFDRAYSRNWVLLNQLTMINPMPKAWDRTADGPADATHDPEQAEAVFEYLMEQNGDPTAEDNRHRMAWPDSPIWSVVNGPWRLREFTAEGAVTFVPNEHYSGPNPAQLDEFRQVPIITDEQEYELLRQGPEGPGAIQVGFLPMGLGRQPSGDPTVGGPNPLAPHYELVPQVLYTIHFMALNFLNAGIGGHLIRQPYVRQALQSCMDQEYGSREIYQGYGWAQTGPVPVLPKSELLAPSLSGGAGRWPFDPERARQLLADNGWDVSVSPAVCVRPGTGLGEAGEGIRAGTKMSLSLRYIEGRPALTRLMGQFVADAEKAGIELRPQEVFASVLVAEDGPGGPTEQYPRTWELSCWNGGWVYNYPTGENLFQSGASCNFSNYQDARADELIERTVLSDDLAELHAYQEYIAEQAPVLLTPNFPRRLFEVAANLRGFTPVNPYGLINPENWYYVQEEAS</sequence>
<organism evidence="6 7">
    <name type="scientific">Dactylosporangium darangshiense</name>
    <dbReference type="NCBI Taxonomy" id="579108"/>
    <lineage>
        <taxon>Bacteria</taxon>
        <taxon>Bacillati</taxon>
        <taxon>Actinomycetota</taxon>
        <taxon>Actinomycetes</taxon>
        <taxon>Micromonosporales</taxon>
        <taxon>Micromonosporaceae</taxon>
        <taxon>Dactylosporangium</taxon>
    </lineage>
</organism>
<dbReference type="RefSeq" id="WP_345129878.1">
    <property type="nucleotide sequence ID" value="NZ_BAABAT010000014.1"/>
</dbReference>
<protein>
    <recommendedName>
        <fullName evidence="5">Solute-binding protein family 5 domain-containing protein</fullName>
    </recommendedName>
</protein>
<name>A0ABP8DD91_9ACTN</name>
<comment type="caution">
    <text evidence="6">The sequence shown here is derived from an EMBL/GenBank/DDBJ whole genome shotgun (WGS) entry which is preliminary data.</text>
</comment>
<evidence type="ECO:0000313" key="6">
    <source>
        <dbReference type="EMBL" id="GAA4252851.1"/>
    </source>
</evidence>
<evidence type="ECO:0000313" key="7">
    <source>
        <dbReference type="Proteomes" id="UP001500620"/>
    </source>
</evidence>
<dbReference type="Gene3D" id="3.40.190.10">
    <property type="entry name" value="Periplasmic binding protein-like II"/>
    <property type="match status" value="1"/>
</dbReference>
<reference evidence="7" key="1">
    <citation type="journal article" date="2019" name="Int. J. Syst. Evol. Microbiol.">
        <title>The Global Catalogue of Microorganisms (GCM) 10K type strain sequencing project: providing services to taxonomists for standard genome sequencing and annotation.</title>
        <authorList>
            <consortium name="The Broad Institute Genomics Platform"/>
            <consortium name="The Broad Institute Genome Sequencing Center for Infectious Disease"/>
            <person name="Wu L."/>
            <person name="Ma J."/>
        </authorList>
    </citation>
    <scope>NUCLEOTIDE SEQUENCE [LARGE SCALE GENOMIC DNA]</scope>
    <source>
        <strain evidence="7">JCM 17441</strain>
    </source>
</reference>
<dbReference type="PANTHER" id="PTHR30290:SF10">
    <property type="entry name" value="PERIPLASMIC OLIGOPEPTIDE-BINDING PROTEIN-RELATED"/>
    <property type="match status" value="1"/>
</dbReference>
<dbReference type="InterPro" id="IPR000914">
    <property type="entry name" value="SBP_5_dom"/>
</dbReference>
<feature type="domain" description="Solute-binding protein family 5" evidence="5">
    <location>
        <begin position="69"/>
        <end position="515"/>
    </location>
</feature>
<dbReference type="InterPro" id="IPR039424">
    <property type="entry name" value="SBP_5"/>
</dbReference>
<comment type="similarity">
    <text evidence="2">Belongs to the bacterial solute-binding protein 5 family.</text>
</comment>
<gene>
    <name evidence="6" type="ORF">GCM10022255_051310</name>
</gene>
<evidence type="ECO:0000256" key="2">
    <source>
        <dbReference type="ARBA" id="ARBA00005695"/>
    </source>
</evidence>